<dbReference type="InterPro" id="IPR036861">
    <property type="entry name" value="Endochitinase-like_sf"/>
</dbReference>
<dbReference type="PROSITE" id="PS50941">
    <property type="entry name" value="CHIT_BIND_I_2"/>
    <property type="match status" value="1"/>
</dbReference>
<evidence type="ECO:0000256" key="2">
    <source>
        <dbReference type="PROSITE-ProRule" id="PRU00261"/>
    </source>
</evidence>
<evidence type="ECO:0000313" key="5">
    <source>
        <dbReference type="Proteomes" id="UP000663868"/>
    </source>
</evidence>
<dbReference type="GO" id="GO:0008061">
    <property type="term" value="F:chitin binding"/>
    <property type="evidence" value="ECO:0007669"/>
    <property type="project" value="UniProtKB-UniRule"/>
</dbReference>
<dbReference type="AlphaFoldDB" id="A0A820Q8J6"/>
<feature type="disulfide bond" evidence="2">
    <location>
        <begin position="5"/>
        <end position="17"/>
    </location>
</feature>
<comment type="caution">
    <text evidence="4">The sequence shown here is derived from an EMBL/GenBank/DDBJ whole genome shotgun (WGS) entry which is preliminary data.</text>
</comment>
<evidence type="ECO:0000256" key="1">
    <source>
        <dbReference type="ARBA" id="ARBA00022669"/>
    </source>
</evidence>
<sequence length="67" mass="6342">QVTGCPAGLCCSRFGYCGGSPQHCLGTNAGSVGCPNCVGNVVSNCANGGCAGNVVSNCATGGCIGKK</sequence>
<dbReference type="InterPro" id="IPR001002">
    <property type="entry name" value="Chitin-bd_1"/>
</dbReference>
<dbReference type="SUPFAM" id="SSF57016">
    <property type="entry name" value="Plant lectins/antimicrobial peptides"/>
    <property type="match status" value="1"/>
</dbReference>
<reference evidence="4" key="1">
    <citation type="submission" date="2021-02" db="EMBL/GenBank/DDBJ databases">
        <authorList>
            <person name="Nowell W R."/>
        </authorList>
    </citation>
    <scope>NUCLEOTIDE SEQUENCE</scope>
</reference>
<protein>
    <recommendedName>
        <fullName evidence="3">Chitin-binding type-1 domain-containing protein</fullName>
    </recommendedName>
</protein>
<comment type="caution">
    <text evidence="2">Lacks conserved residue(s) required for the propagation of feature annotation.</text>
</comment>
<feature type="disulfide bond" evidence="2">
    <location>
        <begin position="10"/>
        <end position="24"/>
    </location>
</feature>
<dbReference type="Proteomes" id="UP000663868">
    <property type="component" value="Unassembled WGS sequence"/>
</dbReference>
<organism evidence="4 5">
    <name type="scientific">Adineta steineri</name>
    <dbReference type="NCBI Taxonomy" id="433720"/>
    <lineage>
        <taxon>Eukaryota</taxon>
        <taxon>Metazoa</taxon>
        <taxon>Spiralia</taxon>
        <taxon>Gnathifera</taxon>
        <taxon>Rotifera</taxon>
        <taxon>Eurotatoria</taxon>
        <taxon>Bdelloidea</taxon>
        <taxon>Adinetida</taxon>
        <taxon>Adinetidae</taxon>
        <taxon>Adineta</taxon>
    </lineage>
</organism>
<dbReference type="EMBL" id="CAJOBB010026847">
    <property type="protein sequence ID" value="CAF4418840.1"/>
    <property type="molecule type" value="Genomic_DNA"/>
</dbReference>
<keyword evidence="1 2" id="KW-0147">Chitin-binding</keyword>
<keyword evidence="2" id="KW-1015">Disulfide bond</keyword>
<evidence type="ECO:0000313" key="4">
    <source>
        <dbReference type="EMBL" id="CAF4418840.1"/>
    </source>
</evidence>
<dbReference type="Gene3D" id="3.30.60.10">
    <property type="entry name" value="Endochitinase-like"/>
    <property type="match status" value="1"/>
</dbReference>
<gene>
    <name evidence="4" type="ORF">KXQ929_LOCUS52056</name>
</gene>
<proteinExistence type="predicted"/>
<feature type="domain" description="Chitin-binding type-1" evidence="3">
    <location>
        <begin position="1"/>
        <end position="47"/>
    </location>
</feature>
<evidence type="ECO:0000259" key="3">
    <source>
        <dbReference type="PROSITE" id="PS50941"/>
    </source>
</evidence>
<accession>A0A820Q8J6</accession>
<feature type="non-terminal residue" evidence="4">
    <location>
        <position position="67"/>
    </location>
</feature>
<name>A0A820Q8J6_9BILA</name>